<dbReference type="EMBL" id="LFZO01001678">
    <property type="protein sequence ID" value="KXS93330.1"/>
    <property type="molecule type" value="Genomic_DNA"/>
</dbReference>
<name>A0A139GT12_9PEZI</name>
<evidence type="ECO:0000313" key="1">
    <source>
        <dbReference type="EMBL" id="KXS93330.1"/>
    </source>
</evidence>
<organism evidence="1 2">
    <name type="scientific">Pseudocercospora musae</name>
    <dbReference type="NCBI Taxonomy" id="113226"/>
    <lineage>
        <taxon>Eukaryota</taxon>
        <taxon>Fungi</taxon>
        <taxon>Dikarya</taxon>
        <taxon>Ascomycota</taxon>
        <taxon>Pezizomycotina</taxon>
        <taxon>Dothideomycetes</taxon>
        <taxon>Dothideomycetidae</taxon>
        <taxon>Mycosphaerellales</taxon>
        <taxon>Mycosphaerellaceae</taxon>
        <taxon>Pseudocercospora</taxon>
    </lineage>
</organism>
<comment type="caution">
    <text evidence="1">The sequence shown here is derived from an EMBL/GenBank/DDBJ whole genome shotgun (WGS) entry which is preliminary data.</text>
</comment>
<evidence type="ECO:0000313" key="2">
    <source>
        <dbReference type="Proteomes" id="UP000073492"/>
    </source>
</evidence>
<proteinExistence type="predicted"/>
<accession>A0A139GT12</accession>
<gene>
    <name evidence="1" type="ORF">AC579_1680</name>
</gene>
<protein>
    <submittedName>
        <fullName evidence="1">Uncharacterized protein</fullName>
    </submittedName>
</protein>
<dbReference type="Proteomes" id="UP000073492">
    <property type="component" value="Unassembled WGS sequence"/>
</dbReference>
<dbReference type="AlphaFoldDB" id="A0A139GT12"/>
<sequence>MNLRLHLLHGGQWRIIHCRNVRCWSAAMVHQQRGKVAVLLVSSVPFQVHQHALMPHRQLLRRLLNMPRFSIHQRTWLLDLVSHRLLVHYLEFSVLHWPLQYRVREEIASPQPMVSDRNRLQWASRPGDLATWRPGDLATWRPDETAVRHCLAPAASGLDYPAESTGISRASNSDTMSLHSMAIVLQHSYPGRPLHPHMIVEVCMQVVIHEAAYETVQNRDCSTVVAKTAPDAIRYYDQTCYRVTTALHSLTPLLSTTRTPGLVICIMWIVWLRETRTFLRVL</sequence>
<keyword evidence="2" id="KW-1185">Reference proteome</keyword>
<reference evidence="1 2" key="1">
    <citation type="submission" date="2015-07" db="EMBL/GenBank/DDBJ databases">
        <title>Comparative genomics of the Sigatoka disease complex on banana suggests a link between parallel evolutionary changes in Pseudocercospora fijiensis and Pseudocercospora eumusae and increased virulence on the banana host.</title>
        <authorList>
            <person name="Chang T.-C."/>
            <person name="Salvucci A."/>
            <person name="Crous P.W."/>
            <person name="Stergiopoulos I."/>
        </authorList>
    </citation>
    <scope>NUCLEOTIDE SEQUENCE [LARGE SCALE GENOMIC DNA]</scope>
    <source>
        <strain evidence="1 2">CBS 116634</strain>
    </source>
</reference>